<dbReference type="EMBL" id="CABVQT010000002">
    <property type="protein sequence ID" value="VWC89249.1"/>
    <property type="molecule type" value="Genomic_DNA"/>
</dbReference>
<proteinExistence type="predicted"/>
<dbReference type="AlphaFoldDB" id="A0A6P2VW03"/>
<dbReference type="Pfam" id="PF10765">
    <property type="entry name" value="Phage_P22_NinX"/>
    <property type="match status" value="1"/>
</dbReference>
<evidence type="ECO:0008006" key="3">
    <source>
        <dbReference type="Google" id="ProtNLM"/>
    </source>
</evidence>
<accession>A0A6P2VW03</accession>
<evidence type="ECO:0000313" key="2">
    <source>
        <dbReference type="Proteomes" id="UP000494182"/>
    </source>
</evidence>
<gene>
    <name evidence="1" type="ORF">BCO71171_01021</name>
</gene>
<organism evidence="1 2">
    <name type="scientific">Burkholderia contaminans</name>
    <dbReference type="NCBI Taxonomy" id="488447"/>
    <lineage>
        <taxon>Bacteria</taxon>
        <taxon>Pseudomonadati</taxon>
        <taxon>Pseudomonadota</taxon>
        <taxon>Betaproteobacteria</taxon>
        <taxon>Burkholderiales</taxon>
        <taxon>Burkholderiaceae</taxon>
        <taxon>Burkholderia</taxon>
        <taxon>Burkholderia cepacia complex</taxon>
    </lineage>
</organism>
<dbReference type="Proteomes" id="UP000494182">
    <property type="component" value="Unassembled WGS sequence"/>
</dbReference>
<sequence length="152" mass="16271">MNRCRRGNARADARSTGRTLRPAALCRASATWCVIARRDARRPAYWVAVAEGHDAPRADASGCTSIRTAGDVPTPFAPSTSWTDGGPIVERLPFAGFERDGGRGPWRAVLHRAVPAAGERCTFNQSGPTLLVAAMRTLVASTVGDLDMARPR</sequence>
<protein>
    <recommendedName>
        <fullName evidence="3">DUF2591 domain-containing protein</fullName>
    </recommendedName>
</protein>
<name>A0A6P2VW03_9BURK</name>
<evidence type="ECO:0000313" key="1">
    <source>
        <dbReference type="EMBL" id="VWC89249.1"/>
    </source>
</evidence>
<dbReference type="InterPro" id="IPR019701">
    <property type="entry name" value="Phage_P22_NinX"/>
</dbReference>
<reference evidence="1 2" key="1">
    <citation type="submission" date="2019-09" db="EMBL/GenBank/DDBJ databases">
        <authorList>
            <person name="Depoorter E."/>
        </authorList>
    </citation>
    <scope>NUCLEOTIDE SEQUENCE [LARGE SCALE GENOMIC DNA]</scope>
    <source>
        <strain evidence="1">R-71171</strain>
    </source>
</reference>